<feature type="chain" id="PRO_5043553654" description="Ig-like domain-containing protein" evidence="2">
    <location>
        <begin position="21"/>
        <end position="217"/>
    </location>
</feature>
<dbReference type="InterPro" id="IPR013783">
    <property type="entry name" value="Ig-like_fold"/>
</dbReference>
<reference evidence="4 5" key="1">
    <citation type="submission" date="2024-05" db="EMBL/GenBank/DDBJ databases">
        <title>A high-quality chromosomal-level genome assembly of Topmouth culter (Culter alburnus).</title>
        <authorList>
            <person name="Zhao H."/>
        </authorList>
    </citation>
    <scope>NUCLEOTIDE SEQUENCE [LARGE SCALE GENOMIC DNA]</scope>
    <source>
        <strain evidence="4">CATC2023</strain>
        <tissue evidence="4">Muscle</tissue>
    </source>
</reference>
<dbReference type="Gene3D" id="2.60.40.10">
    <property type="entry name" value="Immunoglobulins"/>
    <property type="match status" value="1"/>
</dbReference>
<evidence type="ECO:0000256" key="1">
    <source>
        <dbReference type="SAM" id="Phobius"/>
    </source>
</evidence>
<evidence type="ECO:0000313" key="5">
    <source>
        <dbReference type="Proteomes" id="UP001479290"/>
    </source>
</evidence>
<dbReference type="SUPFAM" id="SSF48726">
    <property type="entry name" value="Immunoglobulin"/>
    <property type="match status" value="1"/>
</dbReference>
<feature type="signal peptide" evidence="2">
    <location>
        <begin position="1"/>
        <end position="20"/>
    </location>
</feature>
<organism evidence="4 5">
    <name type="scientific">Culter alburnus</name>
    <name type="common">Topmouth culter</name>
    <dbReference type="NCBI Taxonomy" id="194366"/>
    <lineage>
        <taxon>Eukaryota</taxon>
        <taxon>Metazoa</taxon>
        <taxon>Chordata</taxon>
        <taxon>Craniata</taxon>
        <taxon>Vertebrata</taxon>
        <taxon>Euteleostomi</taxon>
        <taxon>Actinopterygii</taxon>
        <taxon>Neopterygii</taxon>
        <taxon>Teleostei</taxon>
        <taxon>Ostariophysi</taxon>
        <taxon>Cypriniformes</taxon>
        <taxon>Xenocyprididae</taxon>
        <taxon>Xenocypridinae</taxon>
        <taxon>Culter</taxon>
    </lineage>
</organism>
<feature type="domain" description="Ig-like" evidence="3">
    <location>
        <begin position="1"/>
        <end position="133"/>
    </location>
</feature>
<dbReference type="InterPro" id="IPR036179">
    <property type="entry name" value="Ig-like_dom_sf"/>
</dbReference>
<comment type="caution">
    <text evidence="4">The sequence shown here is derived from an EMBL/GenBank/DDBJ whole genome shotgun (WGS) entry which is preliminary data.</text>
</comment>
<dbReference type="AlphaFoldDB" id="A0AAW1ZBD4"/>
<dbReference type="Pfam" id="PF07686">
    <property type="entry name" value="V-set"/>
    <property type="match status" value="1"/>
</dbReference>
<feature type="transmembrane region" description="Helical" evidence="1">
    <location>
        <begin position="169"/>
        <end position="193"/>
    </location>
</feature>
<keyword evidence="1" id="KW-0472">Membrane</keyword>
<evidence type="ECO:0000259" key="3">
    <source>
        <dbReference type="PROSITE" id="PS50835"/>
    </source>
</evidence>
<dbReference type="InterPro" id="IPR003599">
    <property type="entry name" value="Ig_sub"/>
</dbReference>
<keyword evidence="5" id="KW-1185">Reference proteome</keyword>
<proteinExistence type="predicted"/>
<dbReference type="Proteomes" id="UP001479290">
    <property type="component" value="Unassembled WGS sequence"/>
</dbReference>
<protein>
    <recommendedName>
        <fullName evidence="3">Ig-like domain-containing protein</fullName>
    </recommendedName>
</protein>
<keyword evidence="2" id="KW-0732">Signal</keyword>
<dbReference type="InterPro" id="IPR007110">
    <property type="entry name" value="Ig-like_dom"/>
</dbReference>
<keyword evidence="1" id="KW-1133">Transmembrane helix</keyword>
<dbReference type="InterPro" id="IPR013106">
    <property type="entry name" value="Ig_V-set"/>
</dbReference>
<name>A0AAW1ZBD4_CULAL</name>
<dbReference type="EMBL" id="JAWDJR010000019">
    <property type="protein sequence ID" value="KAK9958198.1"/>
    <property type="molecule type" value="Genomic_DNA"/>
</dbReference>
<keyword evidence="1" id="KW-0812">Transmembrane</keyword>
<dbReference type="SMART" id="SM00409">
    <property type="entry name" value="IG"/>
    <property type="match status" value="1"/>
</dbReference>
<evidence type="ECO:0000313" key="4">
    <source>
        <dbReference type="EMBL" id="KAK9958198.1"/>
    </source>
</evidence>
<accession>A0AAW1ZBD4</accession>
<gene>
    <name evidence="4" type="ORF">ABG768_012372</name>
</gene>
<evidence type="ECO:0000256" key="2">
    <source>
        <dbReference type="SAM" id="SignalP"/>
    </source>
</evidence>
<sequence>MEKVLFFCVFSCRIIQLTSSDVSEHEVTLLRFQLNEAISLDCNMTDRYEITWYHQNSDSGRLTLLMTAKISSAVGRKLLVTYNLNKSRLKFIADTGITRVSLIITGLTESDSGLYFCGTKSVTSEMHFDKPIRLEIEDKLTDREDKCNCVTETPDVVEVRDGVTVTERVLMFGGVGLAAFVFFLATFIAGGIIHHHGWQKGWKEAKRASLMSQKSAK</sequence>
<dbReference type="PROSITE" id="PS50835">
    <property type="entry name" value="IG_LIKE"/>
    <property type="match status" value="1"/>
</dbReference>